<dbReference type="InterPro" id="IPR000719">
    <property type="entry name" value="Prot_kinase_dom"/>
</dbReference>
<dbReference type="InterPro" id="IPR011009">
    <property type="entry name" value="Kinase-like_dom_sf"/>
</dbReference>
<sequence length="654" mass="71015">MVFVYGTLHKKSLLVWKERFWVLRGTSLSCFKRKGDAEPSRVYALTGQYSIERVGRGSGFHLRTAGKTLRLRAPSDKEEAEWISTLETVIKNEREKITQKPHRAGTKLWWAETKQGQFCFELDDFYEMRKTIGSGGYGIVVSAMDKRTDTKVAIKKVVNAFDDVLVAKRMVREIRLLRQFDHPNIVSIVDILPPVDVNGFNDVYIVLERMDTDLHHIIYSGQHLKEAHMQFFMYQMLCGLKYMHSAQVIHRDLKPANVLVNTTCDLKLCDFGLARSLLNTSAAATQPDDEPGGKMTEYVVTRWWRAPEVFLEAKYNVAIDVWSAGCILAEMLQKKPLFMGNNTAQMLKLIVAFCGRARTAADLAFISNRKARSYILDMPDCAPVELPAKFPGASAGALDLLERMLQFNPNARIAVDDALAHPWLARFHAAEHAIAAAAPALLDAVESAPLTRPALQRLMYEDVCAFRADCVVNPNLIGAARTVAAAAAAQDPVPPILYESNQSEVLPVASVVAAAVAAQQQARAARDSSGGETHVTASSSSGGRRGSSASGSVDAADAATQRVVGGGGGGGARQQRRRRRRHGSNVSSASSDASSVATAASTHRARTGGSISASLARAKDALGAAGGGGSDEEERDEHDDDVDEGDDDSTITSA</sequence>
<dbReference type="Gene3D" id="1.10.510.10">
    <property type="entry name" value="Transferase(Phosphotransferase) domain 1"/>
    <property type="match status" value="1"/>
</dbReference>
<dbReference type="AlphaFoldDB" id="A0A835ZKF4"/>
<dbReference type="Gene3D" id="3.30.200.20">
    <property type="entry name" value="Phosphorylase Kinase, domain 1"/>
    <property type="match status" value="1"/>
</dbReference>
<feature type="domain" description="PH" evidence="9">
    <location>
        <begin position="1"/>
        <end position="91"/>
    </location>
</feature>
<feature type="compositionally biased region" description="Low complexity" evidence="8">
    <location>
        <begin position="584"/>
        <end position="602"/>
    </location>
</feature>
<dbReference type="PROSITE" id="PS50011">
    <property type="entry name" value="PROTEIN_KINASE_DOM"/>
    <property type="match status" value="1"/>
</dbReference>
<evidence type="ECO:0000313" key="11">
    <source>
        <dbReference type="EMBL" id="KAG5192725.1"/>
    </source>
</evidence>
<dbReference type="PROSITE" id="PS50003">
    <property type="entry name" value="PH_DOMAIN"/>
    <property type="match status" value="1"/>
</dbReference>
<feature type="binding site" evidence="6">
    <location>
        <position position="156"/>
    </location>
    <ligand>
        <name>ATP</name>
        <dbReference type="ChEBI" id="CHEBI:30616"/>
    </ligand>
</feature>
<evidence type="ECO:0000259" key="10">
    <source>
        <dbReference type="PROSITE" id="PS50011"/>
    </source>
</evidence>
<dbReference type="Proteomes" id="UP000664859">
    <property type="component" value="Unassembled WGS sequence"/>
</dbReference>
<dbReference type="SMART" id="SM00233">
    <property type="entry name" value="PH"/>
    <property type="match status" value="1"/>
</dbReference>
<proteinExistence type="inferred from homology"/>
<dbReference type="PROSITE" id="PS01351">
    <property type="entry name" value="MAPK"/>
    <property type="match status" value="1"/>
</dbReference>
<feature type="domain" description="Protein kinase" evidence="10">
    <location>
        <begin position="126"/>
        <end position="424"/>
    </location>
</feature>
<evidence type="ECO:0000313" key="12">
    <source>
        <dbReference type="Proteomes" id="UP000664859"/>
    </source>
</evidence>
<keyword evidence="2 7" id="KW-0808">Transferase</keyword>
<keyword evidence="4 7" id="KW-0418">Kinase</keyword>
<dbReference type="SUPFAM" id="SSF56112">
    <property type="entry name" value="Protein kinase-like (PK-like)"/>
    <property type="match status" value="1"/>
</dbReference>
<feature type="region of interest" description="Disordered" evidence="8">
    <location>
        <begin position="523"/>
        <end position="654"/>
    </location>
</feature>
<dbReference type="CDD" id="cd07834">
    <property type="entry name" value="STKc_MAPK"/>
    <property type="match status" value="1"/>
</dbReference>
<evidence type="ECO:0000256" key="2">
    <source>
        <dbReference type="ARBA" id="ARBA00022679"/>
    </source>
</evidence>
<dbReference type="Pfam" id="PF00169">
    <property type="entry name" value="PH"/>
    <property type="match status" value="1"/>
</dbReference>
<evidence type="ECO:0000256" key="5">
    <source>
        <dbReference type="ARBA" id="ARBA00022840"/>
    </source>
</evidence>
<comment type="activity regulation">
    <text evidence="7">Activated by threonine and tyrosine phosphorylation.</text>
</comment>
<comment type="catalytic activity">
    <reaction evidence="7">
        <text>L-threonyl-[protein] + ATP = O-phospho-L-threonyl-[protein] + ADP + H(+)</text>
        <dbReference type="Rhea" id="RHEA:46608"/>
        <dbReference type="Rhea" id="RHEA-COMP:11060"/>
        <dbReference type="Rhea" id="RHEA-COMP:11605"/>
        <dbReference type="ChEBI" id="CHEBI:15378"/>
        <dbReference type="ChEBI" id="CHEBI:30013"/>
        <dbReference type="ChEBI" id="CHEBI:30616"/>
        <dbReference type="ChEBI" id="CHEBI:61977"/>
        <dbReference type="ChEBI" id="CHEBI:456216"/>
        <dbReference type="EC" id="2.7.11.24"/>
    </reaction>
</comment>
<evidence type="ECO:0000256" key="8">
    <source>
        <dbReference type="SAM" id="MobiDB-lite"/>
    </source>
</evidence>
<dbReference type="Pfam" id="PF00069">
    <property type="entry name" value="Pkinase"/>
    <property type="match status" value="1"/>
</dbReference>
<dbReference type="Gene3D" id="2.30.29.30">
    <property type="entry name" value="Pleckstrin-homology domain (PH domain)/Phosphotyrosine-binding domain (PTB)"/>
    <property type="match status" value="1"/>
</dbReference>
<dbReference type="OrthoDB" id="192887at2759"/>
<comment type="caution">
    <text evidence="11">The sequence shown here is derived from an EMBL/GenBank/DDBJ whole genome shotgun (WGS) entry which is preliminary data.</text>
</comment>
<evidence type="ECO:0000256" key="6">
    <source>
        <dbReference type="PROSITE-ProRule" id="PRU10141"/>
    </source>
</evidence>
<keyword evidence="7" id="KW-0460">Magnesium</keyword>
<reference evidence="11" key="1">
    <citation type="submission" date="2021-02" db="EMBL/GenBank/DDBJ databases">
        <title>First Annotated Genome of the Yellow-green Alga Tribonema minus.</title>
        <authorList>
            <person name="Mahan K.M."/>
        </authorList>
    </citation>
    <scope>NUCLEOTIDE SEQUENCE</scope>
    <source>
        <strain evidence="11">UTEX B ZZ1240</strain>
    </source>
</reference>
<dbReference type="InterPro" id="IPR008271">
    <property type="entry name" value="Ser/Thr_kinase_AS"/>
</dbReference>
<feature type="compositionally biased region" description="Basic residues" evidence="8">
    <location>
        <begin position="574"/>
        <end position="583"/>
    </location>
</feature>
<evidence type="ECO:0000256" key="3">
    <source>
        <dbReference type="ARBA" id="ARBA00022741"/>
    </source>
</evidence>
<dbReference type="PROSITE" id="PS00108">
    <property type="entry name" value="PROTEIN_KINASE_ST"/>
    <property type="match status" value="1"/>
</dbReference>
<feature type="compositionally biased region" description="Acidic residues" evidence="8">
    <location>
        <begin position="630"/>
        <end position="654"/>
    </location>
</feature>
<dbReference type="GO" id="GO:0004707">
    <property type="term" value="F:MAP kinase activity"/>
    <property type="evidence" value="ECO:0007669"/>
    <property type="project" value="UniProtKB-EC"/>
</dbReference>
<dbReference type="InterPro" id="IPR003527">
    <property type="entry name" value="MAP_kinase_CS"/>
</dbReference>
<name>A0A835ZKF4_9STRA</name>
<dbReference type="PANTHER" id="PTHR24055">
    <property type="entry name" value="MITOGEN-ACTIVATED PROTEIN KINASE"/>
    <property type="match status" value="1"/>
</dbReference>
<dbReference type="InterPro" id="IPR050117">
    <property type="entry name" value="MAPK"/>
</dbReference>
<evidence type="ECO:0000256" key="7">
    <source>
        <dbReference type="RuleBase" id="RU361165"/>
    </source>
</evidence>
<dbReference type="EMBL" id="JAFCMP010000002">
    <property type="protein sequence ID" value="KAG5192725.1"/>
    <property type="molecule type" value="Genomic_DNA"/>
</dbReference>
<keyword evidence="5 6" id="KW-0067">ATP-binding</keyword>
<evidence type="ECO:0000256" key="1">
    <source>
        <dbReference type="ARBA" id="ARBA00022527"/>
    </source>
</evidence>
<evidence type="ECO:0000256" key="4">
    <source>
        <dbReference type="ARBA" id="ARBA00022777"/>
    </source>
</evidence>
<protein>
    <recommendedName>
        <fullName evidence="7">Mitogen-activated protein kinase</fullName>
        <ecNumber evidence="7">2.7.11.24</ecNumber>
    </recommendedName>
</protein>
<dbReference type="SMART" id="SM00220">
    <property type="entry name" value="S_TKc"/>
    <property type="match status" value="1"/>
</dbReference>
<dbReference type="InterPro" id="IPR017441">
    <property type="entry name" value="Protein_kinase_ATP_BS"/>
</dbReference>
<organism evidence="11 12">
    <name type="scientific">Tribonema minus</name>
    <dbReference type="NCBI Taxonomy" id="303371"/>
    <lineage>
        <taxon>Eukaryota</taxon>
        <taxon>Sar</taxon>
        <taxon>Stramenopiles</taxon>
        <taxon>Ochrophyta</taxon>
        <taxon>PX clade</taxon>
        <taxon>Xanthophyceae</taxon>
        <taxon>Tribonematales</taxon>
        <taxon>Tribonemataceae</taxon>
        <taxon>Tribonema</taxon>
    </lineage>
</organism>
<keyword evidence="12" id="KW-1185">Reference proteome</keyword>
<comment type="similarity">
    <text evidence="7">Belongs to the protein kinase superfamily. Ser/Thr protein kinase family. MAP kinase subfamily.</text>
</comment>
<dbReference type="PROSITE" id="PS00107">
    <property type="entry name" value="PROTEIN_KINASE_ATP"/>
    <property type="match status" value="1"/>
</dbReference>
<dbReference type="FunFam" id="1.10.510.10:FF:000040">
    <property type="entry name" value="Mitogen-activated protein kinase"/>
    <property type="match status" value="1"/>
</dbReference>
<accession>A0A835ZKF4</accession>
<dbReference type="EC" id="2.7.11.24" evidence="7"/>
<dbReference type="FunFam" id="3.30.200.20:FF:000046">
    <property type="entry name" value="Mitogen-activated protein kinase"/>
    <property type="match status" value="1"/>
</dbReference>
<dbReference type="InterPro" id="IPR001849">
    <property type="entry name" value="PH_domain"/>
</dbReference>
<dbReference type="SUPFAM" id="SSF50729">
    <property type="entry name" value="PH domain-like"/>
    <property type="match status" value="1"/>
</dbReference>
<evidence type="ECO:0000259" key="9">
    <source>
        <dbReference type="PROSITE" id="PS50003"/>
    </source>
</evidence>
<gene>
    <name evidence="11" type="ORF">JKP88DRAFT_196889</name>
</gene>
<keyword evidence="3 6" id="KW-0547">Nucleotide-binding</keyword>
<feature type="compositionally biased region" description="Low complexity" evidence="8">
    <location>
        <begin position="535"/>
        <end position="563"/>
    </location>
</feature>
<dbReference type="GO" id="GO:0005524">
    <property type="term" value="F:ATP binding"/>
    <property type="evidence" value="ECO:0007669"/>
    <property type="project" value="UniProtKB-UniRule"/>
</dbReference>
<comment type="cofactor">
    <cofactor evidence="7">
        <name>Mg(2+)</name>
        <dbReference type="ChEBI" id="CHEBI:18420"/>
    </cofactor>
</comment>
<dbReference type="InterPro" id="IPR011993">
    <property type="entry name" value="PH-like_dom_sf"/>
</dbReference>
<keyword evidence="1 7" id="KW-0723">Serine/threonine-protein kinase</keyword>